<sequence length="126" mass="13722">MKYVRQIGIIWGMTMAGEFLNLILPFPVPAGVYGLFLLLGALLAGAVKIESVEATGNFLMDTMSMMFIPATVGLMEYAKQIAEILVPYTVIIACSTVAVMAATGCLAQSMIERQERKEAERQGKKK</sequence>
<organism evidence="7 8">
    <name type="scientific">Candidatus Enterocloster faecavium</name>
    <dbReference type="NCBI Taxonomy" id="2838560"/>
    <lineage>
        <taxon>Bacteria</taxon>
        <taxon>Bacillati</taxon>
        <taxon>Bacillota</taxon>
        <taxon>Clostridia</taxon>
        <taxon>Lachnospirales</taxon>
        <taxon>Lachnospiraceae</taxon>
        <taxon>Enterocloster</taxon>
    </lineage>
</organism>
<dbReference type="Proteomes" id="UP000886804">
    <property type="component" value="Unassembled WGS sequence"/>
</dbReference>
<keyword evidence="2" id="KW-1003">Cell membrane</keyword>
<protein>
    <submittedName>
        <fullName evidence="7">CidA/LrgA family protein</fullName>
    </submittedName>
</protein>
<evidence type="ECO:0000256" key="6">
    <source>
        <dbReference type="SAM" id="Phobius"/>
    </source>
</evidence>
<dbReference type="PANTHER" id="PTHR33931:SF2">
    <property type="entry name" value="HOLIN-LIKE PROTEIN CIDA"/>
    <property type="match status" value="1"/>
</dbReference>
<dbReference type="Pfam" id="PF03788">
    <property type="entry name" value="LrgA"/>
    <property type="match status" value="1"/>
</dbReference>
<dbReference type="InterPro" id="IPR005538">
    <property type="entry name" value="LrgA/CidA"/>
</dbReference>
<reference evidence="7" key="1">
    <citation type="journal article" date="2021" name="PeerJ">
        <title>Extensive microbial diversity within the chicken gut microbiome revealed by metagenomics and culture.</title>
        <authorList>
            <person name="Gilroy R."/>
            <person name="Ravi A."/>
            <person name="Getino M."/>
            <person name="Pursley I."/>
            <person name="Horton D.L."/>
            <person name="Alikhan N.F."/>
            <person name="Baker D."/>
            <person name="Gharbi K."/>
            <person name="Hall N."/>
            <person name="Watson M."/>
            <person name="Adriaenssens E.M."/>
            <person name="Foster-Nyarko E."/>
            <person name="Jarju S."/>
            <person name="Secka A."/>
            <person name="Antonio M."/>
            <person name="Oren A."/>
            <person name="Chaudhuri R.R."/>
            <person name="La Ragione R."/>
            <person name="Hildebrand F."/>
            <person name="Pallen M.J."/>
        </authorList>
    </citation>
    <scope>NUCLEOTIDE SEQUENCE</scope>
    <source>
        <strain evidence="7">CHK188-4685</strain>
    </source>
</reference>
<evidence type="ECO:0000256" key="4">
    <source>
        <dbReference type="ARBA" id="ARBA00022989"/>
    </source>
</evidence>
<dbReference type="AlphaFoldDB" id="A0A9D2L7K7"/>
<dbReference type="PANTHER" id="PTHR33931">
    <property type="entry name" value="HOLIN-LIKE PROTEIN CIDA-RELATED"/>
    <property type="match status" value="1"/>
</dbReference>
<evidence type="ECO:0000313" key="8">
    <source>
        <dbReference type="Proteomes" id="UP000886804"/>
    </source>
</evidence>
<evidence type="ECO:0000256" key="5">
    <source>
        <dbReference type="ARBA" id="ARBA00023136"/>
    </source>
</evidence>
<keyword evidence="4 6" id="KW-1133">Transmembrane helix</keyword>
<evidence type="ECO:0000256" key="3">
    <source>
        <dbReference type="ARBA" id="ARBA00022692"/>
    </source>
</evidence>
<comment type="caution">
    <text evidence="7">The sequence shown here is derived from an EMBL/GenBank/DDBJ whole genome shotgun (WGS) entry which is preliminary data.</text>
</comment>
<evidence type="ECO:0000256" key="1">
    <source>
        <dbReference type="ARBA" id="ARBA00004651"/>
    </source>
</evidence>
<evidence type="ECO:0000313" key="7">
    <source>
        <dbReference type="EMBL" id="HJB07428.1"/>
    </source>
</evidence>
<comment type="subcellular location">
    <subcellularLocation>
        <location evidence="1">Cell membrane</location>
        <topology evidence="1">Multi-pass membrane protein</topology>
    </subcellularLocation>
</comment>
<keyword evidence="5 6" id="KW-0472">Membrane</keyword>
<gene>
    <name evidence="7" type="ORF">H9716_06115</name>
</gene>
<dbReference type="EMBL" id="DWYS01000071">
    <property type="protein sequence ID" value="HJB07428.1"/>
    <property type="molecule type" value="Genomic_DNA"/>
</dbReference>
<dbReference type="GO" id="GO:0005886">
    <property type="term" value="C:plasma membrane"/>
    <property type="evidence" value="ECO:0007669"/>
    <property type="project" value="UniProtKB-SubCell"/>
</dbReference>
<reference evidence="7" key="2">
    <citation type="submission" date="2021-04" db="EMBL/GenBank/DDBJ databases">
        <authorList>
            <person name="Gilroy R."/>
        </authorList>
    </citation>
    <scope>NUCLEOTIDE SEQUENCE</scope>
    <source>
        <strain evidence="7">CHK188-4685</strain>
    </source>
</reference>
<feature type="transmembrane region" description="Helical" evidence="6">
    <location>
        <begin position="30"/>
        <end position="47"/>
    </location>
</feature>
<evidence type="ECO:0000256" key="2">
    <source>
        <dbReference type="ARBA" id="ARBA00022475"/>
    </source>
</evidence>
<feature type="transmembrane region" description="Helical" evidence="6">
    <location>
        <begin position="84"/>
        <end position="107"/>
    </location>
</feature>
<keyword evidence="3 6" id="KW-0812">Transmembrane</keyword>
<proteinExistence type="predicted"/>
<name>A0A9D2L7K7_9FIRM</name>
<accession>A0A9D2L7K7</accession>